<dbReference type="Gramene" id="Pp3c6_15280V3.4">
    <property type="protein sequence ID" value="Pp3c6_15280V3.4"/>
    <property type="gene ID" value="Pp3c6_15280"/>
</dbReference>
<reference evidence="9" key="3">
    <citation type="submission" date="2020-12" db="UniProtKB">
        <authorList>
            <consortium name="EnsemblPlants"/>
        </authorList>
    </citation>
    <scope>IDENTIFICATION</scope>
</reference>
<accession>A0A7I4DXP2</accession>
<dbReference type="Proteomes" id="UP000006727">
    <property type="component" value="Chromosome 6"/>
</dbReference>
<dbReference type="PANTHER" id="PTHR24296">
    <property type="entry name" value="CYTOCHROME P450"/>
    <property type="match status" value="1"/>
</dbReference>
<dbReference type="EMBL" id="ABEU02000006">
    <property type="status" value="NOT_ANNOTATED_CDS"/>
    <property type="molecule type" value="Genomic_DNA"/>
</dbReference>
<evidence type="ECO:0000256" key="6">
    <source>
        <dbReference type="ARBA" id="ARBA00023004"/>
    </source>
</evidence>
<protein>
    <recommendedName>
        <fullName evidence="11">Cytochrome P450</fullName>
    </recommendedName>
</protein>
<evidence type="ECO:0000256" key="5">
    <source>
        <dbReference type="ARBA" id="ARBA00023002"/>
    </source>
</evidence>
<evidence type="ECO:0000313" key="10">
    <source>
        <dbReference type="Proteomes" id="UP000006727"/>
    </source>
</evidence>
<dbReference type="InterPro" id="IPR002402">
    <property type="entry name" value="Cyt_P450_E_grp-II"/>
</dbReference>
<organism evidence="9 10">
    <name type="scientific">Physcomitrium patens</name>
    <name type="common">Spreading-leaved earth moss</name>
    <name type="synonym">Physcomitrella patens</name>
    <dbReference type="NCBI Taxonomy" id="3218"/>
    <lineage>
        <taxon>Eukaryota</taxon>
        <taxon>Viridiplantae</taxon>
        <taxon>Streptophyta</taxon>
        <taxon>Embryophyta</taxon>
        <taxon>Bryophyta</taxon>
        <taxon>Bryophytina</taxon>
        <taxon>Bryopsida</taxon>
        <taxon>Funariidae</taxon>
        <taxon>Funariales</taxon>
        <taxon>Funariaceae</taxon>
        <taxon>Physcomitrium</taxon>
    </lineage>
</organism>
<evidence type="ECO:0000256" key="8">
    <source>
        <dbReference type="SAM" id="Phobius"/>
    </source>
</evidence>
<keyword evidence="5" id="KW-0560">Oxidoreductase</keyword>
<keyword evidence="8" id="KW-1133">Transmembrane helix</keyword>
<evidence type="ECO:0000313" key="9">
    <source>
        <dbReference type="EnsemblPlants" id="Pp3c6_15280V3.4"/>
    </source>
</evidence>
<evidence type="ECO:0000256" key="4">
    <source>
        <dbReference type="ARBA" id="ARBA00022723"/>
    </source>
</evidence>
<evidence type="ECO:0000256" key="3">
    <source>
        <dbReference type="ARBA" id="ARBA00022617"/>
    </source>
</evidence>
<dbReference type="GO" id="GO:0020037">
    <property type="term" value="F:heme binding"/>
    <property type="evidence" value="ECO:0007669"/>
    <property type="project" value="InterPro"/>
</dbReference>
<proteinExistence type="inferred from homology"/>
<keyword evidence="10" id="KW-1185">Reference proteome</keyword>
<reference evidence="9 10" key="1">
    <citation type="journal article" date="2008" name="Science">
        <title>The Physcomitrella genome reveals evolutionary insights into the conquest of land by plants.</title>
        <authorList>
            <person name="Rensing S."/>
            <person name="Lang D."/>
            <person name="Zimmer A."/>
            <person name="Terry A."/>
            <person name="Salamov A."/>
            <person name="Shapiro H."/>
            <person name="Nishiyama T."/>
            <person name="Perroud P.-F."/>
            <person name="Lindquist E."/>
            <person name="Kamisugi Y."/>
            <person name="Tanahashi T."/>
            <person name="Sakakibara K."/>
            <person name="Fujita T."/>
            <person name="Oishi K."/>
            <person name="Shin-I T."/>
            <person name="Kuroki Y."/>
            <person name="Toyoda A."/>
            <person name="Suzuki Y."/>
            <person name="Hashimoto A."/>
            <person name="Yamaguchi K."/>
            <person name="Sugano A."/>
            <person name="Kohara Y."/>
            <person name="Fujiyama A."/>
            <person name="Anterola A."/>
            <person name="Aoki S."/>
            <person name="Ashton N."/>
            <person name="Barbazuk W.B."/>
            <person name="Barker E."/>
            <person name="Bennetzen J."/>
            <person name="Bezanilla M."/>
            <person name="Blankenship R."/>
            <person name="Cho S.H."/>
            <person name="Dutcher S."/>
            <person name="Estelle M."/>
            <person name="Fawcett J.A."/>
            <person name="Gundlach H."/>
            <person name="Hanada K."/>
            <person name="Heyl A."/>
            <person name="Hicks K.A."/>
            <person name="Hugh J."/>
            <person name="Lohr M."/>
            <person name="Mayer K."/>
            <person name="Melkozernov A."/>
            <person name="Murata T."/>
            <person name="Nelson D."/>
            <person name="Pils B."/>
            <person name="Prigge M."/>
            <person name="Reiss B."/>
            <person name="Renner T."/>
            <person name="Rombauts S."/>
            <person name="Rushton P."/>
            <person name="Sanderfoot A."/>
            <person name="Schween G."/>
            <person name="Shiu S.-H."/>
            <person name="Stueber K."/>
            <person name="Theodoulou F.L."/>
            <person name="Tu H."/>
            <person name="Van de Peer Y."/>
            <person name="Verrier P.J."/>
            <person name="Waters E."/>
            <person name="Wood A."/>
            <person name="Yang L."/>
            <person name="Cove D."/>
            <person name="Cuming A."/>
            <person name="Hasebe M."/>
            <person name="Lucas S."/>
            <person name="Mishler D.B."/>
            <person name="Reski R."/>
            <person name="Grigoriev I."/>
            <person name="Quatrano R.S."/>
            <person name="Boore J.L."/>
        </authorList>
    </citation>
    <scope>NUCLEOTIDE SEQUENCE [LARGE SCALE GENOMIC DNA]</scope>
    <source>
        <strain evidence="9 10">cv. Gransden 2004</strain>
    </source>
</reference>
<name>A0A7I4DXP2_PHYPA</name>
<feature type="transmembrane region" description="Helical" evidence="8">
    <location>
        <begin position="27"/>
        <end position="47"/>
    </location>
</feature>
<comment type="cofactor">
    <cofactor evidence="1">
        <name>heme</name>
        <dbReference type="ChEBI" id="CHEBI:30413"/>
    </cofactor>
</comment>
<evidence type="ECO:0000256" key="2">
    <source>
        <dbReference type="ARBA" id="ARBA00010617"/>
    </source>
</evidence>
<dbReference type="GO" id="GO:0005506">
    <property type="term" value="F:iron ion binding"/>
    <property type="evidence" value="ECO:0007669"/>
    <property type="project" value="InterPro"/>
</dbReference>
<dbReference type="Gene3D" id="1.10.630.10">
    <property type="entry name" value="Cytochrome P450"/>
    <property type="match status" value="1"/>
</dbReference>
<keyword evidence="3" id="KW-0349">Heme</keyword>
<reference evidence="9 10" key="2">
    <citation type="journal article" date="2018" name="Plant J.">
        <title>The Physcomitrella patens chromosome-scale assembly reveals moss genome structure and evolution.</title>
        <authorList>
            <person name="Lang D."/>
            <person name="Ullrich K.K."/>
            <person name="Murat F."/>
            <person name="Fuchs J."/>
            <person name="Jenkins J."/>
            <person name="Haas F.B."/>
            <person name="Piednoel M."/>
            <person name="Gundlach H."/>
            <person name="Van Bel M."/>
            <person name="Meyberg R."/>
            <person name="Vives C."/>
            <person name="Morata J."/>
            <person name="Symeonidi A."/>
            <person name="Hiss M."/>
            <person name="Muchero W."/>
            <person name="Kamisugi Y."/>
            <person name="Saleh O."/>
            <person name="Blanc G."/>
            <person name="Decker E.L."/>
            <person name="van Gessel N."/>
            <person name="Grimwood J."/>
            <person name="Hayes R.D."/>
            <person name="Graham S.W."/>
            <person name="Gunter L.E."/>
            <person name="McDaniel S.F."/>
            <person name="Hoernstein S.N.W."/>
            <person name="Larsson A."/>
            <person name="Li F.W."/>
            <person name="Perroud P.F."/>
            <person name="Phillips J."/>
            <person name="Ranjan P."/>
            <person name="Rokshar D.S."/>
            <person name="Rothfels C.J."/>
            <person name="Schneider L."/>
            <person name="Shu S."/>
            <person name="Stevenson D.W."/>
            <person name="Thummler F."/>
            <person name="Tillich M."/>
            <person name="Villarreal Aguilar J.C."/>
            <person name="Widiez T."/>
            <person name="Wong G.K."/>
            <person name="Wymore A."/>
            <person name="Zhang Y."/>
            <person name="Zimmer A.D."/>
            <person name="Quatrano R.S."/>
            <person name="Mayer K.F.X."/>
            <person name="Goodstein D."/>
            <person name="Casacuberta J.M."/>
            <person name="Vandepoele K."/>
            <person name="Reski R."/>
            <person name="Cuming A.C."/>
            <person name="Tuskan G.A."/>
            <person name="Maumus F."/>
            <person name="Salse J."/>
            <person name="Schmutz J."/>
            <person name="Rensing S.A."/>
        </authorList>
    </citation>
    <scope>NUCLEOTIDE SEQUENCE [LARGE SCALE GENOMIC DNA]</scope>
    <source>
        <strain evidence="9 10">cv. Gransden 2004</strain>
    </source>
</reference>
<evidence type="ECO:0000256" key="1">
    <source>
        <dbReference type="ARBA" id="ARBA00001971"/>
    </source>
</evidence>
<evidence type="ECO:0000256" key="7">
    <source>
        <dbReference type="ARBA" id="ARBA00023033"/>
    </source>
</evidence>
<dbReference type="InterPro" id="IPR001128">
    <property type="entry name" value="Cyt_P450"/>
</dbReference>
<sequence>MGDEGATLFGAFKSGNVLPAGVGQQEVWIMAAVSLVVVTASMWLWLLSLRRRPPGPMIWPWLGSMLEIAPQFDTMNDWYLNYFSADVKTFSFGMPGFPSCTKFVATVDPVIVEHILTNVYKYGKGDQLRDRLGDFLGRGIFLADGEDWRRHRKIASTEFSTRKLRGHSASVFRGEGVKLANCLKVAMAADQPVEIQDLFLRMTLDSICKVAFGVEIGSLSPDLPDVQFAKDFDNAQAHISKRVVRPMFKILRALDIGEEHHFRIATNSVHSFAMDVIAKRRKEIAAAHDAGEEYHRDDLLSKFMANLTQDENSYDDKELRDVIISFMLAGRDTTAVTLSWFTYEMCCHPEIADKIYEEGVAVIGKHTVVESAVEHLTHEALGQMHYLHAALSESLRLHPAVPRDGKCVLEEDVLPNGIKVKKGDFVQYVPYSMGRMPFLWGPDALEFKPERWLKDGVYQSVSPYIHSAFQVCF</sequence>
<keyword evidence="4" id="KW-0479">Metal-binding</keyword>
<dbReference type="AlphaFoldDB" id="A0A7I4DXP2"/>
<dbReference type="SUPFAM" id="SSF48264">
    <property type="entry name" value="Cytochrome P450"/>
    <property type="match status" value="1"/>
</dbReference>
<dbReference type="GO" id="GO:0016705">
    <property type="term" value="F:oxidoreductase activity, acting on paired donors, with incorporation or reduction of molecular oxygen"/>
    <property type="evidence" value="ECO:0007669"/>
    <property type="project" value="InterPro"/>
</dbReference>
<keyword evidence="8" id="KW-0472">Membrane</keyword>
<dbReference type="GO" id="GO:0004497">
    <property type="term" value="F:monooxygenase activity"/>
    <property type="evidence" value="ECO:0007669"/>
    <property type="project" value="UniProtKB-KW"/>
</dbReference>
<dbReference type="PRINTS" id="PR00385">
    <property type="entry name" value="P450"/>
</dbReference>
<gene>
    <name evidence="9" type="primary">LOC112283984</name>
</gene>
<dbReference type="InterPro" id="IPR036396">
    <property type="entry name" value="Cyt_P450_sf"/>
</dbReference>
<comment type="similarity">
    <text evidence="2">Belongs to the cytochrome P450 family.</text>
</comment>
<keyword evidence="7" id="KW-0503">Monooxygenase</keyword>
<dbReference type="EnsemblPlants" id="Pp3c6_15280V3.4">
    <property type="protein sequence ID" value="Pp3c6_15280V3.4"/>
    <property type="gene ID" value="Pp3c6_15280"/>
</dbReference>
<keyword evidence="8" id="KW-0812">Transmembrane</keyword>
<dbReference type="Pfam" id="PF00067">
    <property type="entry name" value="p450"/>
    <property type="match status" value="1"/>
</dbReference>
<dbReference type="PRINTS" id="PR00464">
    <property type="entry name" value="EP450II"/>
</dbReference>
<evidence type="ECO:0008006" key="11">
    <source>
        <dbReference type="Google" id="ProtNLM"/>
    </source>
</evidence>
<keyword evidence="6" id="KW-0408">Iron</keyword>